<reference evidence="2" key="1">
    <citation type="submission" date="2016-12" db="EMBL/GenBank/DDBJ databases">
        <title>The genomes of Aspergillus section Nigri reveals drivers in fungal speciation.</title>
        <authorList>
            <consortium name="DOE Joint Genome Institute"/>
            <person name="Vesth T.C."/>
            <person name="Nybo J."/>
            <person name="Theobald S."/>
            <person name="Brandl J."/>
            <person name="Frisvad J.C."/>
            <person name="Nielsen K.F."/>
            <person name="Lyhne E.K."/>
            <person name="Kogle M.E."/>
            <person name="Kuo A."/>
            <person name="Riley R."/>
            <person name="Clum A."/>
            <person name="Nolan M."/>
            <person name="Lipzen A."/>
            <person name="Salamov A."/>
            <person name="Henrissat B."/>
            <person name="Wiebenga A."/>
            <person name="De Vries R.P."/>
            <person name="Grigoriev I.V."/>
            <person name="Mortensen U.H."/>
            <person name="Andersen M.R."/>
            <person name="Baker S.E."/>
        </authorList>
    </citation>
    <scope>NUCLEOTIDE SEQUENCE [LARGE SCALE GENOMIC DNA]</scope>
    <source>
        <strain evidence="2">CBS 113365</strain>
    </source>
</reference>
<protein>
    <submittedName>
        <fullName evidence="2">Uncharacterized protein</fullName>
    </submittedName>
</protein>
<name>A0A319BR43_ASPVC</name>
<feature type="signal peptide" evidence="1">
    <location>
        <begin position="1"/>
        <end position="20"/>
    </location>
</feature>
<accession>A0A319BR43</accession>
<dbReference type="Proteomes" id="UP000248405">
    <property type="component" value="Unassembled WGS sequence"/>
</dbReference>
<dbReference type="AlphaFoldDB" id="A0A319BR43"/>
<dbReference type="RefSeq" id="XP_025568721.1">
    <property type="nucleotide sequence ID" value="XM_025705613.1"/>
</dbReference>
<gene>
    <name evidence="2" type="ORF">BO88DRAFT_400576</name>
</gene>
<sequence length="51" mass="5603">MYPQWLLACLSDCFVTLSLAMLLTGGSKGFACSIDRSEPFELATIPYSLKL</sequence>
<proteinExistence type="predicted"/>
<feature type="chain" id="PRO_5016286043" evidence="1">
    <location>
        <begin position="21"/>
        <end position="51"/>
    </location>
</feature>
<evidence type="ECO:0000313" key="2">
    <source>
        <dbReference type="EMBL" id="PYH74927.1"/>
    </source>
</evidence>
<dbReference type="EMBL" id="KZ821614">
    <property type="protein sequence ID" value="PYH74927.1"/>
    <property type="molecule type" value="Genomic_DNA"/>
</dbReference>
<evidence type="ECO:0000256" key="1">
    <source>
        <dbReference type="SAM" id="SignalP"/>
    </source>
</evidence>
<keyword evidence="3" id="KW-1185">Reference proteome</keyword>
<keyword evidence="1" id="KW-0732">Signal</keyword>
<organism evidence="2 3">
    <name type="scientific">Aspergillus vadensis (strain CBS 113365 / IMI 142717 / IBT 24658)</name>
    <dbReference type="NCBI Taxonomy" id="1448311"/>
    <lineage>
        <taxon>Eukaryota</taxon>
        <taxon>Fungi</taxon>
        <taxon>Dikarya</taxon>
        <taxon>Ascomycota</taxon>
        <taxon>Pezizomycotina</taxon>
        <taxon>Eurotiomycetes</taxon>
        <taxon>Eurotiomycetidae</taxon>
        <taxon>Eurotiales</taxon>
        <taxon>Aspergillaceae</taxon>
        <taxon>Aspergillus</taxon>
        <taxon>Aspergillus subgen. Circumdati</taxon>
    </lineage>
</organism>
<dbReference type="GeneID" id="37210205"/>
<evidence type="ECO:0000313" key="3">
    <source>
        <dbReference type="Proteomes" id="UP000248405"/>
    </source>
</evidence>